<dbReference type="PANTHER" id="PTHR15976">
    <property type="entry name" value="CONSTITUTIVE COACTIVATOR OF PEROXISOME PROLIFERATOR-ACTIVATED RECEPTOR GAMMA"/>
    <property type="match status" value="1"/>
</dbReference>
<dbReference type="SUPFAM" id="SSF88723">
    <property type="entry name" value="PIN domain-like"/>
    <property type="match status" value="1"/>
</dbReference>
<name>A0ABQ8T0X6_PERAM</name>
<dbReference type="Proteomes" id="UP001148838">
    <property type="component" value="Unassembled WGS sequence"/>
</dbReference>
<organism evidence="3 4">
    <name type="scientific">Periplaneta americana</name>
    <name type="common">American cockroach</name>
    <name type="synonym">Blatta americana</name>
    <dbReference type="NCBI Taxonomy" id="6978"/>
    <lineage>
        <taxon>Eukaryota</taxon>
        <taxon>Metazoa</taxon>
        <taxon>Ecdysozoa</taxon>
        <taxon>Arthropoda</taxon>
        <taxon>Hexapoda</taxon>
        <taxon>Insecta</taxon>
        <taxon>Pterygota</taxon>
        <taxon>Neoptera</taxon>
        <taxon>Polyneoptera</taxon>
        <taxon>Dictyoptera</taxon>
        <taxon>Blattodea</taxon>
        <taxon>Blattoidea</taxon>
        <taxon>Blattidae</taxon>
        <taxon>Blattinae</taxon>
        <taxon>Periplaneta</taxon>
    </lineage>
</organism>
<evidence type="ECO:0000313" key="3">
    <source>
        <dbReference type="EMBL" id="KAJ4439651.1"/>
    </source>
</evidence>
<comment type="similarity">
    <text evidence="1">Belongs to the constitutive coactivator of PPAR-gamma family.</text>
</comment>
<proteinExistence type="inferred from homology"/>
<dbReference type="Gene3D" id="3.40.50.1010">
    <property type="entry name" value="5'-nuclease"/>
    <property type="match status" value="1"/>
</dbReference>
<gene>
    <name evidence="3" type="ORF">ANN_07779</name>
</gene>
<reference evidence="3 4" key="1">
    <citation type="journal article" date="2022" name="Allergy">
        <title>Genome assembly and annotation of Periplaneta americana reveal a comprehensive cockroach allergen profile.</title>
        <authorList>
            <person name="Wang L."/>
            <person name="Xiong Q."/>
            <person name="Saelim N."/>
            <person name="Wang L."/>
            <person name="Nong W."/>
            <person name="Wan A.T."/>
            <person name="Shi M."/>
            <person name="Liu X."/>
            <person name="Cao Q."/>
            <person name="Hui J.H.L."/>
            <person name="Sookrung N."/>
            <person name="Leung T.F."/>
            <person name="Tungtrongchitr A."/>
            <person name="Tsui S.K.W."/>
        </authorList>
    </citation>
    <scope>NUCLEOTIDE SEQUENCE [LARGE SCALE GENOMIC DNA]</scope>
    <source>
        <strain evidence="3">PWHHKU_190912</strain>
    </source>
</reference>
<sequence>MGVQDLQSFLEGPQVTGGSVPVDLLRIAHGFAQRQARQQQRGGKSGGSQHAANNKLSLVVDGECCLDRLYGGYFSDWACGGQWNRMVQFLAVLIQTVQTSHIELAVFFNGCLEQQRMGEWIASQQEVRKKINQGSLETKEYILSEVAKGLGLSPDRFCILAALLGNYLLTEQDLADFYRKLGMTQNPGKIPVDVLVKTVAGFVKNLPSIDNLDAMAVQVFGSSTDKRATKLKQSVQYYLNGTKDGFLRYRPQPAARRSDVAHFSGQTKTPPQANNKGKQAENIDTSRFASETAESERDSLAAYNEATANATKAPQIVIEPPAIGGQGDVSKTTVNELNDCDAKNHTGEEEDTALTVGMSNSHAVNGGNHSASLLISSSSSSSSSSATSPSRLTPDVGWNSQNTKSATGAEDVIGPASNKLTSLPQIPPEVMRTASERHQKGLMSPYIYQILTQGEIKLPVLMEDETHKELPSIHLLYRPVRQMVYAILFNLHHHMYMASKCKEKGEPEKCEIPELRVKEWVWSRNNPYQTPDLVKAEQIGWGVPTIQRLWFGAAIDDKRRRLRAFLTCMRSDTPLMLNPAYVPQHLLVMASVLRYIMSFTDKKILRKPELDAFIAQAFSPELMNAHYLQELQVNLSIFFTNFKL</sequence>
<dbReference type="EMBL" id="JAJSOF020000017">
    <property type="protein sequence ID" value="KAJ4439651.1"/>
    <property type="molecule type" value="Genomic_DNA"/>
</dbReference>
<dbReference type="PANTHER" id="PTHR15976:SF16">
    <property type="entry name" value="ASTEROID DOMAIN-CONTAINING PROTEIN"/>
    <property type="match status" value="1"/>
</dbReference>
<dbReference type="InterPro" id="IPR029060">
    <property type="entry name" value="PIN-like_dom_sf"/>
</dbReference>
<comment type="caution">
    <text evidence="3">The sequence shown here is derived from an EMBL/GenBank/DDBJ whole genome shotgun (WGS) entry which is preliminary data.</text>
</comment>
<accession>A0ABQ8T0X6</accession>
<evidence type="ECO:0000256" key="2">
    <source>
        <dbReference type="SAM" id="MobiDB-lite"/>
    </source>
</evidence>
<feature type="compositionally biased region" description="Polar residues" evidence="2">
    <location>
        <begin position="264"/>
        <end position="289"/>
    </location>
</feature>
<feature type="region of interest" description="Disordered" evidence="2">
    <location>
        <begin position="374"/>
        <end position="423"/>
    </location>
</feature>
<keyword evidence="4" id="KW-1185">Reference proteome</keyword>
<evidence type="ECO:0000313" key="4">
    <source>
        <dbReference type="Proteomes" id="UP001148838"/>
    </source>
</evidence>
<dbReference type="InterPro" id="IPR026784">
    <property type="entry name" value="Coact_PPARg"/>
</dbReference>
<feature type="region of interest" description="Disordered" evidence="2">
    <location>
        <begin position="257"/>
        <end position="289"/>
    </location>
</feature>
<evidence type="ECO:0008006" key="5">
    <source>
        <dbReference type="Google" id="ProtNLM"/>
    </source>
</evidence>
<feature type="compositionally biased region" description="Low complexity" evidence="2">
    <location>
        <begin position="374"/>
        <end position="390"/>
    </location>
</feature>
<evidence type="ECO:0000256" key="1">
    <source>
        <dbReference type="ARBA" id="ARBA00009495"/>
    </source>
</evidence>
<protein>
    <recommendedName>
        <fullName evidence="5">Constitutive coactivator of PPAR-gamma-like protein 1 homolog</fullName>
    </recommendedName>
</protein>